<dbReference type="PANTHER" id="PTHR24067">
    <property type="entry name" value="UBIQUITIN-CONJUGATING ENZYME E2"/>
    <property type="match status" value="1"/>
</dbReference>
<dbReference type="GO" id="GO:0005524">
    <property type="term" value="F:ATP binding"/>
    <property type="evidence" value="ECO:0007669"/>
    <property type="project" value="UniProtKB-KW"/>
</dbReference>
<evidence type="ECO:0000313" key="8">
    <source>
        <dbReference type="Proteomes" id="UP000327013"/>
    </source>
</evidence>
<gene>
    <name evidence="7" type="ORF">FH972_021756</name>
</gene>
<comment type="caution">
    <text evidence="7">The sequence shown here is derived from an EMBL/GenBank/DDBJ whole genome shotgun (WGS) entry which is preliminary data.</text>
</comment>
<evidence type="ECO:0000256" key="2">
    <source>
        <dbReference type="ARBA" id="ARBA00022679"/>
    </source>
</evidence>
<keyword evidence="4" id="KW-0833">Ubl conjugation pathway</keyword>
<sequence>MGSSGGGKRIARELGECTNDPPEGIRVQLVDDADVYRWDITMDGPEQSPYAGGHFKLQLRLPTEYPFKPPTINFATKIYHPNVSNDDKGSMCLGMLRSDQWKPPNKIVAVLNMVRNILIEPNIDDAVETGVAEQYKNARDEFVKTAREWTAKYASGK</sequence>
<dbReference type="PROSITE" id="PS50127">
    <property type="entry name" value="UBC_2"/>
    <property type="match status" value="1"/>
</dbReference>
<keyword evidence="8" id="KW-1185">Reference proteome</keyword>
<dbReference type="EMBL" id="VIBQ01000010">
    <property type="protein sequence ID" value="KAB8338812.1"/>
    <property type="molecule type" value="Genomic_DNA"/>
</dbReference>
<evidence type="ECO:0000259" key="6">
    <source>
        <dbReference type="PROSITE" id="PS50127"/>
    </source>
</evidence>
<dbReference type="SUPFAM" id="SSF54495">
    <property type="entry name" value="UBC-like"/>
    <property type="match status" value="1"/>
</dbReference>
<dbReference type="InterPro" id="IPR050113">
    <property type="entry name" value="Ub_conjugating_enzyme"/>
</dbReference>
<dbReference type="FunFam" id="3.10.110.10:FF:000060">
    <property type="entry name" value="Ubiquitin conjugating enzyme (UbcB)"/>
    <property type="match status" value="1"/>
</dbReference>
<dbReference type="GO" id="GO:0061631">
    <property type="term" value="F:ubiquitin conjugating enzyme activity"/>
    <property type="evidence" value="ECO:0007669"/>
    <property type="project" value="UniProtKB-EC"/>
</dbReference>
<protein>
    <recommendedName>
        <fullName evidence="1">E2 ubiquitin-conjugating enzyme</fullName>
        <ecNumber evidence="1">2.3.2.23</ecNumber>
    </recommendedName>
</protein>
<keyword evidence="5" id="KW-0067">ATP-binding</keyword>
<evidence type="ECO:0000313" key="7">
    <source>
        <dbReference type="EMBL" id="KAB8338812.1"/>
    </source>
</evidence>
<keyword evidence="2" id="KW-0808">Transferase</keyword>
<dbReference type="InterPro" id="IPR016135">
    <property type="entry name" value="UBQ-conjugating_enzyme/RWD"/>
</dbReference>
<feature type="domain" description="UBC core" evidence="6">
    <location>
        <begin position="5"/>
        <end position="155"/>
    </location>
</feature>
<name>A0A5N6KQ82_9ROSI</name>
<keyword evidence="3" id="KW-0547">Nucleotide-binding</keyword>
<dbReference type="AlphaFoldDB" id="A0A5N6KQ82"/>
<evidence type="ECO:0000256" key="1">
    <source>
        <dbReference type="ARBA" id="ARBA00012486"/>
    </source>
</evidence>
<dbReference type="Pfam" id="PF00179">
    <property type="entry name" value="UQ_con"/>
    <property type="match status" value="1"/>
</dbReference>
<dbReference type="Proteomes" id="UP000327013">
    <property type="component" value="Unassembled WGS sequence"/>
</dbReference>
<accession>A0A5N6KQ82</accession>
<dbReference type="Gene3D" id="3.10.110.10">
    <property type="entry name" value="Ubiquitin Conjugating Enzyme"/>
    <property type="match status" value="1"/>
</dbReference>
<dbReference type="EC" id="2.3.2.23" evidence="1"/>
<dbReference type="InterPro" id="IPR000608">
    <property type="entry name" value="UBC"/>
</dbReference>
<evidence type="ECO:0000256" key="4">
    <source>
        <dbReference type="ARBA" id="ARBA00022786"/>
    </source>
</evidence>
<dbReference type="OrthoDB" id="9978460at2759"/>
<reference evidence="7 8" key="1">
    <citation type="submission" date="2019-06" db="EMBL/GenBank/DDBJ databases">
        <title>A chromosomal-level reference genome of Carpinus fangiana (Coryloideae, Betulaceae).</title>
        <authorList>
            <person name="Yang X."/>
            <person name="Wang Z."/>
            <person name="Zhang L."/>
            <person name="Hao G."/>
            <person name="Liu J."/>
            <person name="Yang Y."/>
        </authorList>
    </citation>
    <scope>NUCLEOTIDE SEQUENCE [LARGE SCALE GENOMIC DNA]</scope>
    <source>
        <strain evidence="7">Cfa_2016G</strain>
        <tissue evidence="7">Leaf</tissue>
    </source>
</reference>
<organism evidence="7 8">
    <name type="scientific">Carpinus fangiana</name>
    <dbReference type="NCBI Taxonomy" id="176857"/>
    <lineage>
        <taxon>Eukaryota</taxon>
        <taxon>Viridiplantae</taxon>
        <taxon>Streptophyta</taxon>
        <taxon>Embryophyta</taxon>
        <taxon>Tracheophyta</taxon>
        <taxon>Spermatophyta</taxon>
        <taxon>Magnoliopsida</taxon>
        <taxon>eudicotyledons</taxon>
        <taxon>Gunneridae</taxon>
        <taxon>Pentapetalae</taxon>
        <taxon>rosids</taxon>
        <taxon>fabids</taxon>
        <taxon>Fagales</taxon>
        <taxon>Betulaceae</taxon>
        <taxon>Carpinus</taxon>
    </lineage>
</organism>
<proteinExistence type="predicted"/>
<dbReference type="SMART" id="SM00212">
    <property type="entry name" value="UBCc"/>
    <property type="match status" value="1"/>
</dbReference>
<evidence type="ECO:0000256" key="5">
    <source>
        <dbReference type="ARBA" id="ARBA00022840"/>
    </source>
</evidence>
<evidence type="ECO:0000256" key="3">
    <source>
        <dbReference type="ARBA" id="ARBA00022741"/>
    </source>
</evidence>